<dbReference type="Proteomes" id="UP000190367">
    <property type="component" value="Unassembled WGS sequence"/>
</dbReference>
<gene>
    <name evidence="2" type="ORF">SAMN04488128_105105</name>
</gene>
<keyword evidence="1" id="KW-1133">Transmembrane helix</keyword>
<sequence>MTVFTADPESVLGLTERTILMFFNGDTKDYYIIIILTTRVYIISANVLALGRFCKDNIPVLISYHESYAWDDTLKIFKRIDHVRIAFKKVFHQNRSW</sequence>
<dbReference type="AlphaFoldDB" id="A0A1T4THR7"/>
<evidence type="ECO:0000313" key="2">
    <source>
        <dbReference type="EMBL" id="SKA40035.1"/>
    </source>
</evidence>
<feature type="transmembrane region" description="Helical" evidence="1">
    <location>
        <begin position="30"/>
        <end position="51"/>
    </location>
</feature>
<keyword evidence="1" id="KW-0472">Membrane</keyword>
<name>A0A1T4THR7_9BACT</name>
<protein>
    <submittedName>
        <fullName evidence="2">Uncharacterized protein</fullName>
    </submittedName>
</protein>
<evidence type="ECO:0000313" key="3">
    <source>
        <dbReference type="Proteomes" id="UP000190367"/>
    </source>
</evidence>
<proteinExistence type="predicted"/>
<dbReference type="EMBL" id="FUWZ01000005">
    <property type="protein sequence ID" value="SKA40035.1"/>
    <property type="molecule type" value="Genomic_DNA"/>
</dbReference>
<evidence type="ECO:0000256" key="1">
    <source>
        <dbReference type="SAM" id="Phobius"/>
    </source>
</evidence>
<keyword evidence="1" id="KW-0812">Transmembrane</keyword>
<reference evidence="3" key="1">
    <citation type="submission" date="2017-02" db="EMBL/GenBank/DDBJ databases">
        <authorList>
            <person name="Varghese N."/>
            <person name="Submissions S."/>
        </authorList>
    </citation>
    <scope>NUCLEOTIDE SEQUENCE [LARGE SCALE GENOMIC DNA]</scope>
    <source>
        <strain evidence="3">DSM 22224</strain>
    </source>
</reference>
<dbReference type="STRING" id="634771.SAMN04488128_105105"/>
<accession>A0A1T4THR7</accession>
<organism evidence="2 3">
    <name type="scientific">Chitinophaga eiseniae</name>
    <dbReference type="NCBI Taxonomy" id="634771"/>
    <lineage>
        <taxon>Bacteria</taxon>
        <taxon>Pseudomonadati</taxon>
        <taxon>Bacteroidota</taxon>
        <taxon>Chitinophagia</taxon>
        <taxon>Chitinophagales</taxon>
        <taxon>Chitinophagaceae</taxon>
        <taxon>Chitinophaga</taxon>
    </lineage>
</organism>
<keyword evidence="3" id="KW-1185">Reference proteome</keyword>